<evidence type="ECO:0000256" key="5">
    <source>
        <dbReference type="ARBA" id="ARBA00022605"/>
    </source>
</evidence>
<feature type="binding site" evidence="12">
    <location>
        <position position="71"/>
    </location>
    <ligand>
        <name>Mg(2+)</name>
        <dbReference type="ChEBI" id="CHEBI:18420"/>
        <label>1</label>
        <note>catalytic</note>
    </ligand>
</feature>
<dbReference type="Pfam" id="PF00459">
    <property type="entry name" value="Inositol_P"/>
    <property type="match status" value="1"/>
</dbReference>
<feature type="binding site" evidence="12">
    <location>
        <position position="89"/>
    </location>
    <ligand>
        <name>Mg(2+)</name>
        <dbReference type="ChEBI" id="CHEBI:18420"/>
        <label>1</label>
        <note>catalytic</note>
    </ligand>
</feature>
<dbReference type="OrthoDB" id="9785695at2"/>
<evidence type="ECO:0000256" key="9">
    <source>
        <dbReference type="ARBA" id="ARBA00023102"/>
    </source>
</evidence>
<keyword evidence="6 12" id="KW-0479">Metal-binding</keyword>
<feature type="binding site" evidence="12">
    <location>
        <position position="214"/>
    </location>
    <ligand>
        <name>Mg(2+)</name>
        <dbReference type="ChEBI" id="CHEBI:18420"/>
        <label>1</label>
        <note>catalytic</note>
    </ligand>
</feature>
<name>A0A285NN46_9HYPH</name>
<dbReference type="NCBIfam" id="TIGR02067">
    <property type="entry name" value="his_9_HisN"/>
    <property type="match status" value="1"/>
</dbReference>
<evidence type="ECO:0000256" key="10">
    <source>
        <dbReference type="ARBA" id="ARBA00049158"/>
    </source>
</evidence>
<comment type="similarity">
    <text evidence="3">Belongs to the inositol monophosphatase superfamily.</text>
</comment>
<feature type="binding site" evidence="12">
    <location>
        <position position="90"/>
    </location>
    <ligand>
        <name>Mg(2+)</name>
        <dbReference type="ChEBI" id="CHEBI:18420"/>
        <label>2</label>
    </ligand>
</feature>
<reference evidence="13 14" key="1">
    <citation type="submission" date="2017-09" db="EMBL/GenBank/DDBJ databases">
        <authorList>
            <person name="Ehlers B."/>
            <person name="Leendertz F.H."/>
        </authorList>
    </citation>
    <scope>NUCLEOTIDE SEQUENCE [LARGE SCALE GENOMIC DNA]</scope>
    <source>
        <strain evidence="13 14">DSM 18289</strain>
    </source>
</reference>
<comment type="pathway">
    <text evidence="2">Amino-acid biosynthesis; L-histidine biosynthesis; L-histidine from 5-phospho-alpha-D-ribose 1-diphosphate: step 8/9.</text>
</comment>
<evidence type="ECO:0000256" key="12">
    <source>
        <dbReference type="PIRSR" id="PIRSR600760-2"/>
    </source>
</evidence>
<evidence type="ECO:0000256" key="11">
    <source>
        <dbReference type="NCBIfam" id="TIGR02067"/>
    </source>
</evidence>
<keyword evidence="14" id="KW-1185">Reference proteome</keyword>
<dbReference type="InterPro" id="IPR051090">
    <property type="entry name" value="Inositol_monoP_superfamily"/>
</dbReference>
<protein>
    <recommendedName>
        <fullName evidence="4 11">Histidinol-phosphatase</fullName>
        <ecNumber evidence="4 11">3.1.3.15</ecNumber>
    </recommendedName>
</protein>
<dbReference type="InterPro" id="IPR000760">
    <property type="entry name" value="Inositol_monophosphatase-like"/>
</dbReference>
<evidence type="ECO:0000256" key="8">
    <source>
        <dbReference type="ARBA" id="ARBA00022842"/>
    </source>
</evidence>
<gene>
    <name evidence="13" type="ORF">SAMN06265368_1991</name>
</gene>
<accession>A0A285NN46</accession>
<dbReference type="CDD" id="cd01641">
    <property type="entry name" value="Bacterial_IMPase_like_1"/>
    <property type="match status" value="1"/>
</dbReference>
<proteinExistence type="inferred from homology"/>
<dbReference type="FunFam" id="3.30.540.10:FF:000030">
    <property type="entry name" value="Inositol monophosphatase"/>
    <property type="match status" value="1"/>
</dbReference>
<dbReference type="AlphaFoldDB" id="A0A285NN46"/>
<evidence type="ECO:0000256" key="1">
    <source>
        <dbReference type="ARBA" id="ARBA00001946"/>
    </source>
</evidence>
<organism evidence="13 14">
    <name type="scientific">Cohaesibacter gelatinilyticus</name>
    <dbReference type="NCBI Taxonomy" id="372072"/>
    <lineage>
        <taxon>Bacteria</taxon>
        <taxon>Pseudomonadati</taxon>
        <taxon>Pseudomonadota</taxon>
        <taxon>Alphaproteobacteria</taxon>
        <taxon>Hyphomicrobiales</taxon>
        <taxon>Cohaesibacteraceae</taxon>
    </lineage>
</organism>
<dbReference type="InterPro" id="IPR011809">
    <property type="entry name" value="His_9_proposed"/>
</dbReference>
<dbReference type="PANTHER" id="PTHR43200:SF6">
    <property type="entry name" value="3'(2'),5'-BISPHOSPHATE NUCLEOTIDASE"/>
    <property type="match status" value="1"/>
</dbReference>
<dbReference type="SUPFAM" id="SSF56655">
    <property type="entry name" value="Carbohydrate phosphatase"/>
    <property type="match status" value="1"/>
</dbReference>
<dbReference type="Gene3D" id="3.40.190.80">
    <property type="match status" value="1"/>
</dbReference>
<comment type="catalytic activity">
    <reaction evidence="10">
        <text>L-histidinol phosphate + H2O = L-histidinol + phosphate</text>
        <dbReference type="Rhea" id="RHEA:14465"/>
        <dbReference type="ChEBI" id="CHEBI:15377"/>
        <dbReference type="ChEBI" id="CHEBI:43474"/>
        <dbReference type="ChEBI" id="CHEBI:57699"/>
        <dbReference type="ChEBI" id="CHEBI:57980"/>
        <dbReference type="EC" id="3.1.3.15"/>
    </reaction>
</comment>
<keyword evidence="8 12" id="KW-0460">Magnesium</keyword>
<dbReference type="UniPathway" id="UPA00031">
    <property type="reaction ID" value="UER00013"/>
</dbReference>
<evidence type="ECO:0000313" key="13">
    <source>
        <dbReference type="EMBL" id="SNZ09286.1"/>
    </source>
</evidence>
<dbReference type="GO" id="GO:0000105">
    <property type="term" value="P:L-histidine biosynthetic process"/>
    <property type="evidence" value="ECO:0007669"/>
    <property type="project" value="UniProtKB-UniRule"/>
</dbReference>
<dbReference type="EC" id="3.1.3.15" evidence="4 11"/>
<dbReference type="GO" id="GO:0046872">
    <property type="term" value="F:metal ion binding"/>
    <property type="evidence" value="ECO:0007669"/>
    <property type="project" value="UniProtKB-KW"/>
</dbReference>
<evidence type="ECO:0000256" key="3">
    <source>
        <dbReference type="ARBA" id="ARBA00009759"/>
    </source>
</evidence>
<dbReference type="PANTHER" id="PTHR43200">
    <property type="entry name" value="PHOSPHATASE"/>
    <property type="match status" value="1"/>
</dbReference>
<dbReference type="RefSeq" id="WP_097153086.1">
    <property type="nucleotide sequence ID" value="NZ_OBEL01000001.1"/>
</dbReference>
<evidence type="ECO:0000313" key="14">
    <source>
        <dbReference type="Proteomes" id="UP000219439"/>
    </source>
</evidence>
<evidence type="ECO:0000256" key="4">
    <source>
        <dbReference type="ARBA" id="ARBA00013085"/>
    </source>
</evidence>
<dbReference type="InterPro" id="IPR020583">
    <property type="entry name" value="Inositol_monoP_metal-BS"/>
</dbReference>
<sequence length="262" mass="28742">MSVTIKPDQSFFHSLADIAGETVLPFFRRSIVIENKEQDDFDPVTEADREAERRMREMIAGTFPEDGILGEEFESERLDADGLWVLDPIDGTRAFISGLPVWGTLIGYRHMDGTHMGMMSQPFTSERYFGDGKQSFYVGPDGKRAIESRSCASLSDATLFTTTPTLFNEQERAAYDKVEAACRLPRYGVDCYAYCMVALGMADIVIETALKPVDIAPLIPVVEGAGGIVTNWQGGSAFDGGQVVASGDKDLHEQVLEMLTSG</sequence>
<comment type="cofactor">
    <cofactor evidence="1 12">
        <name>Mg(2+)</name>
        <dbReference type="ChEBI" id="CHEBI:18420"/>
    </cofactor>
</comment>
<dbReference type="Proteomes" id="UP000219439">
    <property type="component" value="Unassembled WGS sequence"/>
</dbReference>
<evidence type="ECO:0000256" key="7">
    <source>
        <dbReference type="ARBA" id="ARBA00022801"/>
    </source>
</evidence>
<evidence type="ECO:0000256" key="2">
    <source>
        <dbReference type="ARBA" id="ARBA00004970"/>
    </source>
</evidence>
<dbReference type="EMBL" id="OBEL01000001">
    <property type="protein sequence ID" value="SNZ09286.1"/>
    <property type="molecule type" value="Genomic_DNA"/>
</dbReference>
<evidence type="ECO:0000256" key="6">
    <source>
        <dbReference type="ARBA" id="ARBA00022723"/>
    </source>
</evidence>
<keyword evidence="5" id="KW-0028">Amino-acid biosynthesis</keyword>
<dbReference type="Gene3D" id="3.30.540.10">
    <property type="entry name" value="Fructose-1,6-Bisphosphatase, subunit A, domain 1"/>
    <property type="match status" value="1"/>
</dbReference>
<dbReference type="PROSITE" id="PS00629">
    <property type="entry name" value="IMP_1"/>
    <property type="match status" value="1"/>
</dbReference>
<dbReference type="GO" id="GO:0004401">
    <property type="term" value="F:histidinol-phosphatase activity"/>
    <property type="evidence" value="ECO:0007669"/>
    <property type="project" value="UniProtKB-UniRule"/>
</dbReference>
<feature type="binding site" evidence="12">
    <location>
        <position position="87"/>
    </location>
    <ligand>
        <name>Mg(2+)</name>
        <dbReference type="ChEBI" id="CHEBI:18420"/>
        <label>1</label>
        <note>catalytic</note>
    </ligand>
</feature>
<dbReference type="PRINTS" id="PR00377">
    <property type="entry name" value="IMPHPHTASES"/>
</dbReference>
<keyword evidence="7" id="KW-0378">Hydrolase</keyword>
<keyword evidence="9" id="KW-0368">Histidine biosynthesis</keyword>